<dbReference type="SUPFAM" id="SSF53850">
    <property type="entry name" value="Periplasmic binding protein-like II"/>
    <property type="match status" value="1"/>
</dbReference>
<organism evidence="2 3">
    <name type="scientific">Neobacillus notoginsengisoli</name>
    <dbReference type="NCBI Taxonomy" id="1578198"/>
    <lineage>
        <taxon>Bacteria</taxon>
        <taxon>Bacillati</taxon>
        <taxon>Bacillota</taxon>
        <taxon>Bacilli</taxon>
        <taxon>Bacillales</taxon>
        <taxon>Bacillaceae</taxon>
        <taxon>Neobacillus</taxon>
    </lineage>
</organism>
<evidence type="ECO:0000313" key="2">
    <source>
        <dbReference type="EMBL" id="RHW35771.1"/>
    </source>
</evidence>
<dbReference type="InterPro" id="IPR050490">
    <property type="entry name" value="Bact_solute-bd_prot1"/>
</dbReference>
<evidence type="ECO:0000313" key="3">
    <source>
        <dbReference type="Proteomes" id="UP000284416"/>
    </source>
</evidence>
<dbReference type="InterPro" id="IPR006059">
    <property type="entry name" value="SBP"/>
</dbReference>
<sequence length="425" mass="47314">MRKMMLIIGLVLTLILSACSNSSSSKTKDGDGKENITLSMWVFGSPGYDKFLDAYKKVKPNVTIKIQSADYADHHDNLFTAISAGSGAPDIAMIENGYIQQYLDAQDKFNNLADFGANDIKGDYLDWKWKVGTSKDGKFVLGIPTDIGPTVMYYRTDLFEKAGLPTKPDEVKGLIKTWDDFREAALKIKEKTGVPMTDNADFVFSSIRDQAPESYFNTKDELIIESSPYVKEAYDYTVKLIKDGVVGKVEMWSPEWGTGMNEGSFATLLAPAWLQNVITGNAPDASGKWAITQLPEGAANDGGSYLGIPSQSKHAKEAYEFIAWLLSPENQLESFKAEGLFPSTPSIYKDPAFTEFTHEYFSNTKTAQAYAEAAEQVDYVYTGKYYSIADTEIETALTNVAVDGRDPEKEWKEAVKRIKRQIERQ</sequence>
<reference evidence="2 3" key="1">
    <citation type="journal article" date="2017" name="Int. J. Syst. Evol. Microbiol.">
        <title>Bacillus notoginsengisoli sp. nov., a novel bacterium isolated from the rhizosphere of Panax notoginseng.</title>
        <authorList>
            <person name="Zhang M.Y."/>
            <person name="Cheng J."/>
            <person name="Cai Y."/>
            <person name="Zhang T.Y."/>
            <person name="Wu Y.Y."/>
            <person name="Manikprabhu D."/>
            <person name="Li W.J."/>
            <person name="Zhang Y.X."/>
        </authorList>
    </citation>
    <scope>NUCLEOTIDE SEQUENCE [LARGE SCALE GENOMIC DNA]</scope>
    <source>
        <strain evidence="2 3">JCM 30743</strain>
    </source>
</reference>
<accession>A0A417YPK3</accession>
<dbReference type="Gene3D" id="3.40.190.10">
    <property type="entry name" value="Periplasmic binding protein-like II"/>
    <property type="match status" value="1"/>
</dbReference>
<gene>
    <name evidence="2" type="ORF">D1B31_19100</name>
</gene>
<dbReference type="AlphaFoldDB" id="A0A417YPK3"/>
<dbReference type="RefSeq" id="WP_118923460.1">
    <property type="nucleotide sequence ID" value="NZ_QWEG01000013.1"/>
</dbReference>
<keyword evidence="1" id="KW-0732">Signal</keyword>
<dbReference type="PANTHER" id="PTHR43649">
    <property type="entry name" value="ARABINOSE-BINDING PROTEIN-RELATED"/>
    <property type="match status" value="1"/>
</dbReference>
<dbReference type="PANTHER" id="PTHR43649:SF32">
    <property type="entry name" value="SUGAR BINDING SECRETED PROTEIN"/>
    <property type="match status" value="1"/>
</dbReference>
<proteinExistence type="predicted"/>
<comment type="caution">
    <text evidence="2">The sequence shown here is derived from an EMBL/GenBank/DDBJ whole genome shotgun (WGS) entry which is preliminary data.</text>
</comment>
<dbReference type="PROSITE" id="PS51257">
    <property type="entry name" value="PROKAR_LIPOPROTEIN"/>
    <property type="match status" value="1"/>
</dbReference>
<dbReference type="EMBL" id="QWEG01000013">
    <property type="protein sequence ID" value="RHW35771.1"/>
    <property type="molecule type" value="Genomic_DNA"/>
</dbReference>
<keyword evidence="3" id="KW-1185">Reference proteome</keyword>
<dbReference type="OrthoDB" id="9768630at2"/>
<dbReference type="Proteomes" id="UP000284416">
    <property type="component" value="Unassembled WGS sequence"/>
</dbReference>
<name>A0A417YPK3_9BACI</name>
<feature type="chain" id="PRO_5019197322" evidence="1">
    <location>
        <begin position="26"/>
        <end position="425"/>
    </location>
</feature>
<protein>
    <submittedName>
        <fullName evidence="2">Extracellular solute-binding protein</fullName>
    </submittedName>
</protein>
<evidence type="ECO:0000256" key="1">
    <source>
        <dbReference type="SAM" id="SignalP"/>
    </source>
</evidence>
<feature type="signal peptide" evidence="1">
    <location>
        <begin position="1"/>
        <end position="25"/>
    </location>
</feature>
<dbReference type="Pfam" id="PF13416">
    <property type="entry name" value="SBP_bac_8"/>
    <property type="match status" value="1"/>
</dbReference>